<name>A0A3B1CTN5_9ZZZZ</name>
<dbReference type="Gene3D" id="3.40.50.720">
    <property type="entry name" value="NAD(P)-binding Rossmann-like Domain"/>
    <property type="match status" value="1"/>
</dbReference>
<dbReference type="InterPro" id="IPR036291">
    <property type="entry name" value="NAD(P)-bd_dom_sf"/>
</dbReference>
<reference evidence="3" key="1">
    <citation type="submission" date="2018-06" db="EMBL/GenBank/DDBJ databases">
        <authorList>
            <person name="Zhirakovskaya E."/>
        </authorList>
    </citation>
    <scope>NUCLEOTIDE SEQUENCE</scope>
</reference>
<comment type="similarity">
    <text evidence="1">Belongs to the NAD(P)-dependent epimerase/dehydratase family.</text>
</comment>
<dbReference type="AlphaFoldDB" id="A0A3B1CTN5"/>
<dbReference type="EC" id="5.1.3.2" evidence="3"/>
<dbReference type="InterPro" id="IPR001509">
    <property type="entry name" value="Epimerase_deHydtase"/>
</dbReference>
<gene>
    <name evidence="3" type="ORF">MNBD_NITROSPIRAE03-221</name>
</gene>
<evidence type="ECO:0000313" key="3">
    <source>
        <dbReference type="EMBL" id="VAX31742.1"/>
    </source>
</evidence>
<evidence type="ECO:0000259" key="2">
    <source>
        <dbReference type="Pfam" id="PF01370"/>
    </source>
</evidence>
<dbReference type="PANTHER" id="PTHR43000">
    <property type="entry name" value="DTDP-D-GLUCOSE 4,6-DEHYDRATASE-RELATED"/>
    <property type="match status" value="1"/>
</dbReference>
<evidence type="ECO:0000256" key="1">
    <source>
        <dbReference type="ARBA" id="ARBA00007637"/>
    </source>
</evidence>
<dbReference type="Pfam" id="PF01370">
    <property type="entry name" value="Epimerase"/>
    <property type="match status" value="1"/>
</dbReference>
<organism evidence="3">
    <name type="scientific">hydrothermal vent metagenome</name>
    <dbReference type="NCBI Taxonomy" id="652676"/>
    <lineage>
        <taxon>unclassified sequences</taxon>
        <taxon>metagenomes</taxon>
        <taxon>ecological metagenomes</taxon>
    </lineage>
</organism>
<dbReference type="EMBL" id="UOGI01000119">
    <property type="protein sequence ID" value="VAX31742.1"/>
    <property type="molecule type" value="Genomic_DNA"/>
</dbReference>
<feature type="domain" description="NAD-dependent epimerase/dehydratase" evidence="2">
    <location>
        <begin position="3"/>
        <end position="239"/>
    </location>
</feature>
<sequence length="316" mass="35276">MKILVTGGAGFIGSNVVDGYVREGHEVVVVDNLYTGRLQNLNPEARFYLLDVRSAEMSKVFEIERPDIVNHHAAQMSVPASVEDPAFDADVNIMGLINLLRNSVRYGTRKFIFISSGGAIYGEKENIPISETDQPLPLSPYAITKLTSENYLGFYKHQHNLDYTVLRYANVYGPRQVPHAEAGVVSIFMNKLGNGELPVIYHYPDEPDGMTRDYCYVGDIVRANILALKKGSGDAVNIGTSRETTTGELYRTILEIMRRHGYARDAMFDTPQKGAARSGDLRRSALNIERAKAILGWQPEYDLKRGLEETILNELS</sequence>
<dbReference type="Gene3D" id="3.90.25.10">
    <property type="entry name" value="UDP-galactose 4-epimerase, domain 1"/>
    <property type="match status" value="1"/>
</dbReference>
<keyword evidence="3" id="KW-0413">Isomerase</keyword>
<dbReference type="SUPFAM" id="SSF51735">
    <property type="entry name" value="NAD(P)-binding Rossmann-fold domains"/>
    <property type="match status" value="1"/>
</dbReference>
<proteinExistence type="inferred from homology"/>
<protein>
    <submittedName>
        <fullName evidence="3">UDP-glucose 4-epimerase</fullName>
        <ecNumber evidence="3">5.1.3.2</ecNumber>
    </submittedName>
</protein>
<accession>A0A3B1CTN5</accession>
<dbReference type="GO" id="GO:0003978">
    <property type="term" value="F:UDP-glucose 4-epimerase activity"/>
    <property type="evidence" value="ECO:0007669"/>
    <property type="project" value="UniProtKB-EC"/>
</dbReference>